<dbReference type="InterPro" id="IPR014001">
    <property type="entry name" value="Helicase_ATP-bd"/>
</dbReference>
<comment type="domain">
    <text evidence="16">The Q motif is unique to and characteristic of the DEAD box family of RNA helicases and controls ATP binding and hydrolysis.</text>
</comment>
<evidence type="ECO:0000259" key="18">
    <source>
        <dbReference type="PROSITE" id="PS51192"/>
    </source>
</evidence>
<dbReference type="GO" id="GO:0005654">
    <property type="term" value="C:nucleoplasm"/>
    <property type="evidence" value="ECO:0007669"/>
    <property type="project" value="EnsemblFungi"/>
</dbReference>
<evidence type="ECO:0000256" key="5">
    <source>
        <dbReference type="ARBA" id="ARBA00022801"/>
    </source>
</evidence>
<dbReference type="SMART" id="SM01178">
    <property type="entry name" value="DUF4217"/>
    <property type="match status" value="1"/>
</dbReference>
<evidence type="ECO:0000256" key="10">
    <source>
        <dbReference type="ARBA" id="ARBA00023242"/>
    </source>
</evidence>
<keyword evidence="7 15" id="KW-0067">ATP-binding</keyword>
<sequence>MSSKKNAKKHTLSTVSSPPPSLSSPPGPITSNPLTNDPQSWTSLNPPLSPWLRIALQTLSFERMTPVQASTIPLFLGNKDVVVEAVTGSGKTLSYLLPLIQRLSSAPRRKHNIGGIVIVPTRELAGQIFSVLSSLLQFQPPSETGLKAQLLRGGEGNTRSDLQAFLRDGPNILVCTPGRLEELLGSRYVVVSGETFEMLVLDEADRLLDLGFLEVLARIMSRLPKQRRTGLFSASVTEAVVGGLVRSGLRNPVKVVVKVKEREVERRVPVSLENNYIIATPPSRYPHIQHILTTTTPQPQKSIIYLQTCASVDLHIILFRLFIPKEYTLLPLHGHQSPPQRKRNFAAFITSTTPTILLTTDLAARGLDIPEVDLVLQLDPPTDPKVFLHRCGRAARAGRRGRAILFLSPGREEEYISFLSIRKTPVTPFPSPSPLELSSTTKSIIEKFRKKTASDKALHDKALKATVSHVRAYSKHATASIFRVQELDWKGLAEAFGILWMPRMPELKGVNVELGVEGVEKGAVGYTDKKREAARLAKIAEGGKVRKGERMNEAWSEKTRGKAMREVRREKRKKKRIAGMSDERKAREEEWRELVEEVKKVQAERGPEKAGDVGGWFDDMA</sequence>
<dbReference type="GO" id="GO:0003724">
    <property type="term" value="F:RNA helicase activity"/>
    <property type="evidence" value="ECO:0007669"/>
    <property type="project" value="UniProtKB-EC"/>
</dbReference>
<evidence type="ECO:0000256" key="9">
    <source>
        <dbReference type="ARBA" id="ARBA00023054"/>
    </source>
</evidence>
<dbReference type="HOGENOM" id="CLU_003041_26_4_1"/>
<keyword evidence="3" id="KW-0698">rRNA processing</keyword>
<keyword evidence="2" id="KW-0690">Ribosome biogenesis</keyword>
<evidence type="ECO:0000256" key="14">
    <source>
        <dbReference type="PROSITE-ProRule" id="PRU00552"/>
    </source>
</evidence>
<dbReference type="RefSeq" id="XP_002841321.1">
    <property type="nucleotide sequence ID" value="XM_002841275.1"/>
</dbReference>
<feature type="compositionally biased region" description="Basic and acidic residues" evidence="17">
    <location>
        <begin position="556"/>
        <end position="569"/>
    </location>
</feature>
<dbReference type="PROSITE" id="PS51192">
    <property type="entry name" value="HELICASE_ATP_BIND_1"/>
    <property type="match status" value="1"/>
</dbReference>
<dbReference type="EC" id="3.6.4.13" evidence="16"/>
<dbReference type="InterPro" id="IPR027417">
    <property type="entry name" value="P-loop_NTPase"/>
</dbReference>
<dbReference type="Pfam" id="PF13959">
    <property type="entry name" value="CTE_SPB4"/>
    <property type="match status" value="1"/>
</dbReference>
<protein>
    <recommendedName>
        <fullName evidence="16">ATP-dependent RNA helicase</fullName>
        <ecNumber evidence="16">3.6.4.13</ecNumber>
    </recommendedName>
</protein>
<feature type="region of interest" description="Disordered" evidence="17">
    <location>
        <begin position="601"/>
        <end position="621"/>
    </location>
</feature>
<feature type="region of interest" description="Disordered" evidence="17">
    <location>
        <begin position="556"/>
        <end position="583"/>
    </location>
</feature>
<keyword evidence="22" id="KW-1185">Reference proteome</keyword>
<dbReference type="GO" id="GO:0005730">
    <property type="term" value="C:nucleolus"/>
    <property type="evidence" value="ECO:0007669"/>
    <property type="project" value="UniProtKB-SubCell"/>
</dbReference>
<comment type="subunit">
    <text evidence="13">Component of pre-60S ribosomal complexes.</text>
</comment>
<evidence type="ECO:0000259" key="20">
    <source>
        <dbReference type="PROSITE" id="PS51195"/>
    </source>
</evidence>
<dbReference type="GO" id="GO:0003723">
    <property type="term" value="F:RNA binding"/>
    <property type="evidence" value="ECO:0007669"/>
    <property type="project" value="UniProtKB-UniRule"/>
</dbReference>
<dbReference type="Pfam" id="PF23681">
    <property type="entry name" value="CTT_SPB4"/>
    <property type="match status" value="1"/>
</dbReference>
<dbReference type="InParanoid" id="D5GLU5"/>
<evidence type="ECO:0000256" key="13">
    <source>
        <dbReference type="ARBA" id="ARBA00038757"/>
    </source>
</evidence>
<dbReference type="FunCoup" id="D5GLU5">
    <property type="interactions" value="1122"/>
</dbReference>
<dbReference type="Pfam" id="PF00271">
    <property type="entry name" value="Helicase_C"/>
    <property type="match status" value="1"/>
</dbReference>
<comment type="function">
    <text evidence="11">ATP-binding RNA helicase involved in the biogenesis of 60S ribosomal subunits. Binds 90S pre-ribosomal particles and dissociates from pre-60S ribosomal particles after processing of 27SB pre-rRNA. Required for the normal formation of 18S rRNA through the processing of pre-rRNAs at sites A0, A1 and A2, and the normal formation of 25S and 5.8S rRNAs through the processing of pre-rRNAs at sites C1 and C2.</text>
</comment>
<dbReference type="AlphaFoldDB" id="D5GLU5"/>
<evidence type="ECO:0000256" key="3">
    <source>
        <dbReference type="ARBA" id="ARBA00022552"/>
    </source>
</evidence>
<feature type="compositionally biased region" description="Basic residues" evidence="17">
    <location>
        <begin position="1"/>
        <end position="11"/>
    </location>
</feature>
<feature type="compositionally biased region" description="Basic and acidic residues" evidence="17">
    <location>
        <begin position="601"/>
        <end position="611"/>
    </location>
</feature>
<comment type="catalytic activity">
    <reaction evidence="16">
        <text>ATP + H2O = ADP + phosphate + H(+)</text>
        <dbReference type="Rhea" id="RHEA:13065"/>
        <dbReference type="ChEBI" id="CHEBI:15377"/>
        <dbReference type="ChEBI" id="CHEBI:15378"/>
        <dbReference type="ChEBI" id="CHEBI:30616"/>
        <dbReference type="ChEBI" id="CHEBI:43474"/>
        <dbReference type="ChEBI" id="CHEBI:456216"/>
        <dbReference type="EC" id="3.6.4.13"/>
    </reaction>
</comment>
<dbReference type="SMART" id="SM00490">
    <property type="entry name" value="HELICc"/>
    <property type="match status" value="1"/>
</dbReference>
<keyword evidence="8 16" id="KW-0694">RNA-binding</keyword>
<dbReference type="SUPFAM" id="SSF52540">
    <property type="entry name" value="P-loop containing nucleoside triphosphate hydrolases"/>
    <property type="match status" value="2"/>
</dbReference>
<dbReference type="InterPro" id="IPR000629">
    <property type="entry name" value="RNA-helicase_DEAD-box_CS"/>
</dbReference>
<dbReference type="STRING" id="656061.D5GLU5"/>
<dbReference type="GO" id="GO:0030687">
    <property type="term" value="C:preribosome, large subunit precursor"/>
    <property type="evidence" value="ECO:0007669"/>
    <property type="project" value="EnsemblFungi"/>
</dbReference>
<organism evidence="21 22">
    <name type="scientific">Tuber melanosporum (strain Mel28)</name>
    <name type="common">Perigord black truffle</name>
    <dbReference type="NCBI Taxonomy" id="656061"/>
    <lineage>
        <taxon>Eukaryota</taxon>
        <taxon>Fungi</taxon>
        <taxon>Dikarya</taxon>
        <taxon>Ascomycota</taxon>
        <taxon>Pezizomycotina</taxon>
        <taxon>Pezizomycetes</taxon>
        <taxon>Pezizales</taxon>
        <taxon>Tuberaceae</taxon>
        <taxon>Tuber</taxon>
    </lineage>
</organism>
<evidence type="ECO:0000256" key="2">
    <source>
        <dbReference type="ARBA" id="ARBA00022517"/>
    </source>
</evidence>
<gene>
    <name evidence="21" type="ORF">GSTUM_00010424001</name>
</gene>
<dbReference type="EMBL" id="FN430351">
    <property type="protein sequence ID" value="CAZ85512.1"/>
    <property type="molecule type" value="Genomic_DNA"/>
</dbReference>
<dbReference type="Gene3D" id="3.40.50.300">
    <property type="entry name" value="P-loop containing nucleotide triphosphate hydrolases"/>
    <property type="match status" value="2"/>
</dbReference>
<accession>D5GLU5</accession>
<keyword evidence="4 15" id="KW-0547">Nucleotide-binding</keyword>
<feature type="short sequence motif" description="Q motif" evidence="14">
    <location>
        <begin position="41"/>
        <end position="69"/>
    </location>
</feature>
<dbReference type="GO" id="GO:0016887">
    <property type="term" value="F:ATP hydrolysis activity"/>
    <property type="evidence" value="ECO:0007669"/>
    <property type="project" value="RHEA"/>
</dbReference>
<dbReference type="PROSITE" id="PS51194">
    <property type="entry name" value="HELICASE_CTER"/>
    <property type="match status" value="1"/>
</dbReference>
<evidence type="ECO:0000256" key="6">
    <source>
        <dbReference type="ARBA" id="ARBA00022806"/>
    </source>
</evidence>
<evidence type="ECO:0000256" key="12">
    <source>
        <dbReference type="ARBA" id="ARBA00038002"/>
    </source>
</evidence>
<feature type="domain" description="Helicase C-terminal" evidence="19">
    <location>
        <begin position="287"/>
        <end position="441"/>
    </location>
</feature>
<evidence type="ECO:0000256" key="17">
    <source>
        <dbReference type="SAM" id="MobiDB-lite"/>
    </source>
</evidence>
<dbReference type="GO" id="GO:0005524">
    <property type="term" value="F:ATP binding"/>
    <property type="evidence" value="ECO:0007669"/>
    <property type="project" value="UniProtKB-UniRule"/>
</dbReference>
<dbReference type="PROSITE" id="PS51195">
    <property type="entry name" value="Q_MOTIF"/>
    <property type="match status" value="1"/>
</dbReference>
<dbReference type="InterPro" id="IPR014014">
    <property type="entry name" value="RNA_helicase_DEAD_Q_motif"/>
</dbReference>
<dbReference type="GO" id="GO:0030686">
    <property type="term" value="C:90S preribosome"/>
    <property type="evidence" value="ECO:0007669"/>
    <property type="project" value="EnsemblFungi"/>
</dbReference>
<dbReference type="InterPro" id="IPR011545">
    <property type="entry name" value="DEAD/DEAH_box_helicase_dom"/>
</dbReference>
<comment type="subcellular location">
    <subcellularLocation>
        <location evidence="1">Nucleus</location>
        <location evidence="1">Nucleolus</location>
    </subcellularLocation>
</comment>
<dbReference type="PROSITE" id="PS00039">
    <property type="entry name" value="DEAD_ATP_HELICASE"/>
    <property type="match status" value="1"/>
</dbReference>
<comment type="similarity">
    <text evidence="12">Belongs to the DEAD box helicase family. DDX55/SPB4 subfamily.</text>
</comment>
<evidence type="ECO:0000256" key="16">
    <source>
        <dbReference type="RuleBase" id="RU365068"/>
    </source>
</evidence>
<evidence type="ECO:0000256" key="1">
    <source>
        <dbReference type="ARBA" id="ARBA00004604"/>
    </source>
</evidence>
<evidence type="ECO:0000256" key="4">
    <source>
        <dbReference type="ARBA" id="ARBA00022741"/>
    </source>
</evidence>
<dbReference type="KEGG" id="tml:GSTUM_00010424001"/>
<dbReference type="OMA" id="AYKEHEC"/>
<dbReference type="Pfam" id="PF00270">
    <property type="entry name" value="DEAD"/>
    <property type="match status" value="1"/>
</dbReference>
<evidence type="ECO:0000256" key="7">
    <source>
        <dbReference type="ARBA" id="ARBA00022840"/>
    </source>
</evidence>
<evidence type="ECO:0000313" key="21">
    <source>
        <dbReference type="EMBL" id="CAZ85512.1"/>
    </source>
</evidence>
<evidence type="ECO:0000256" key="15">
    <source>
        <dbReference type="RuleBase" id="RU000492"/>
    </source>
</evidence>
<dbReference type="GeneID" id="9186496"/>
<feature type="domain" description="Helicase ATP-binding" evidence="18">
    <location>
        <begin position="72"/>
        <end position="254"/>
    </location>
</feature>
<keyword evidence="9" id="KW-0175">Coiled coil</keyword>
<evidence type="ECO:0000256" key="11">
    <source>
        <dbReference type="ARBA" id="ARBA00037566"/>
    </source>
</evidence>
<keyword evidence="6 15" id="KW-0347">Helicase</keyword>
<dbReference type="PANTHER" id="PTHR24031">
    <property type="entry name" value="RNA HELICASE"/>
    <property type="match status" value="1"/>
</dbReference>
<comment type="function">
    <text evidence="16">RNA helicase.</text>
</comment>
<feature type="compositionally biased region" description="Pro residues" evidence="17">
    <location>
        <begin position="17"/>
        <end position="28"/>
    </location>
</feature>
<dbReference type="InterPro" id="IPR001650">
    <property type="entry name" value="Helicase_C-like"/>
</dbReference>
<keyword evidence="5 15" id="KW-0378">Hydrolase</keyword>
<proteinExistence type="inferred from homology"/>
<evidence type="ECO:0000259" key="19">
    <source>
        <dbReference type="PROSITE" id="PS51194"/>
    </source>
</evidence>
<dbReference type="GO" id="GO:1902626">
    <property type="term" value="P:assembly of large subunit precursor of preribosome"/>
    <property type="evidence" value="ECO:0007669"/>
    <property type="project" value="EnsemblFungi"/>
</dbReference>
<feature type="region of interest" description="Disordered" evidence="17">
    <location>
        <begin position="1"/>
        <end position="42"/>
    </location>
</feature>
<feature type="domain" description="DEAD-box RNA helicase Q" evidence="20">
    <location>
        <begin position="41"/>
        <end position="69"/>
    </location>
</feature>
<dbReference type="eggNOG" id="KOG0345">
    <property type="taxonomic scope" value="Eukaryota"/>
</dbReference>
<dbReference type="CDD" id="cd17960">
    <property type="entry name" value="DEADc_DDX55"/>
    <property type="match status" value="1"/>
</dbReference>
<feature type="compositionally biased region" description="Polar residues" evidence="17">
    <location>
        <begin position="29"/>
        <end position="42"/>
    </location>
</feature>
<dbReference type="GO" id="GO:0000470">
    <property type="term" value="P:maturation of LSU-rRNA"/>
    <property type="evidence" value="ECO:0007669"/>
    <property type="project" value="EnsemblFungi"/>
</dbReference>
<evidence type="ECO:0000313" key="22">
    <source>
        <dbReference type="Proteomes" id="UP000006911"/>
    </source>
</evidence>
<dbReference type="InterPro" id="IPR025313">
    <property type="entry name" value="SPB4-like_CTE"/>
</dbReference>
<dbReference type="CDD" id="cd18787">
    <property type="entry name" value="SF2_C_DEAD"/>
    <property type="match status" value="1"/>
</dbReference>
<name>D5GLU5_TUBMM</name>
<dbReference type="Proteomes" id="UP000006911">
    <property type="component" value="Unassembled WGS sequence"/>
</dbReference>
<keyword evidence="10" id="KW-0539">Nucleus</keyword>
<dbReference type="SMART" id="SM00487">
    <property type="entry name" value="DEXDc"/>
    <property type="match status" value="1"/>
</dbReference>
<dbReference type="InterPro" id="IPR056330">
    <property type="entry name" value="CTT_SPB4"/>
</dbReference>
<evidence type="ECO:0000256" key="8">
    <source>
        <dbReference type="ARBA" id="ARBA00022884"/>
    </source>
</evidence>
<reference evidence="21 22" key="1">
    <citation type="journal article" date="2010" name="Nature">
        <title>Perigord black truffle genome uncovers evolutionary origins and mechanisms of symbiosis.</title>
        <authorList>
            <person name="Martin F."/>
            <person name="Kohler A."/>
            <person name="Murat C."/>
            <person name="Balestrini R."/>
            <person name="Coutinho P.M."/>
            <person name="Jaillon O."/>
            <person name="Montanini B."/>
            <person name="Morin E."/>
            <person name="Noel B."/>
            <person name="Percudani R."/>
            <person name="Porcel B."/>
            <person name="Rubini A."/>
            <person name="Amicucci A."/>
            <person name="Amselem J."/>
            <person name="Anthouard V."/>
            <person name="Arcioni S."/>
            <person name="Artiguenave F."/>
            <person name="Aury J.M."/>
            <person name="Ballario P."/>
            <person name="Bolchi A."/>
            <person name="Brenna A."/>
            <person name="Brun A."/>
            <person name="Buee M."/>
            <person name="Cantarel B."/>
            <person name="Chevalier G."/>
            <person name="Couloux A."/>
            <person name="Da Silva C."/>
            <person name="Denoeud F."/>
            <person name="Duplessis S."/>
            <person name="Ghignone S."/>
            <person name="Hilselberger B."/>
            <person name="Iotti M."/>
            <person name="Marcais B."/>
            <person name="Mello A."/>
            <person name="Miranda M."/>
            <person name="Pacioni G."/>
            <person name="Quesneville H."/>
            <person name="Riccioni C."/>
            <person name="Ruotolo R."/>
            <person name="Splivallo R."/>
            <person name="Stocchi V."/>
            <person name="Tisserant E."/>
            <person name="Viscomi A.R."/>
            <person name="Zambonelli A."/>
            <person name="Zampieri E."/>
            <person name="Henrissat B."/>
            <person name="Lebrun M.H."/>
            <person name="Paolocci F."/>
            <person name="Bonfante P."/>
            <person name="Ottonello S."/>
            <person name="Wincker P."/>
        </authorList>
    </citation>
    <scope>NUCLEOTIDE SEQUENCE [LARGE SCALE GENOMIC DNA]</scope>
    <source>
        <strain evidence="21 22">Mel28</strain>
    </source>
</reference>